<dbReference type="InterPro" id="IPR032527">
    <property type="entry name" value="DUF4959"/>
</dbReference>
<dbReference type="InterPro" id="IPR008979">
    <property type="entry name" value="Galactose-bd-like_sf"/>
</dbReference>
<dbReference type="InterPro" id="IPR032164">
    <property type="entry name" value="DUF5000"/>
</dbReference>
<dbReference type="EMBL" id="BAABFN010000001">
    <property type="protein sequence ID" value="GAA4300547.1"/>
    <property type="molecule type" value="Genomic_DNA"/>
</dbReference>
<dbReference type="SUPFAM" id="SSF49785">
    <property type="entry name" value="Galactose-binding domain-like"/>
    <property type="match status" value="1"/>
</dbReference>
<name>A0ABP8FCW2_9BACT</name>
<feature type="domain" description="DUF5126" evidence="3">
    <location>
        <begin position="121"/>
        <end position="222"/>
    </location>
</feature>
<keyword evidence="5" id="KW-1185">Reference proteome</keyword>
<dbReference type="RefSeq" id="WP_344973779.1">
    <property type="nucleotide sequence ID" value="NZ_BAABFN010000001.1"/>
</dbReference>
<dbReference type="PROSITE" id="PS51257">
    <property type="entry name" value="PROKAR_LIPOPROTEIN"/>
    <property type="match status" value="1"/>
</dbReference>
<dbReference type="Gene3D" id="2.60.120.260">
    <property type="entry name" value="Galactose-binding domain-like"/>
    <property type="match status" value="1"/>
</dbReference>
<reference evidence="5" key="1">
    <citation type="journal article" date="2019" name="Int. J. Syst. Evol. Microbiol.">
        <title>The Global Catalogue of Microorganisms (GCM) 10K type strain sequencing project: providing services to taxonomists for standard genome sequencing and annotation.</title>
        <authorList>
            <consortium name="The Broad Institute Genomics Platform"/>
            <consortium name="The Broad Institute Genome Sequencing Center for Infectious Disease"/>
            <person name="Wu L."/>
            <person name="Ma J."/>
        </authorList>
    </citation>
    <scope>NUCLEOTIDE SEQUENCE [LARGE SCALE GENOMIC DNA]</scope>
    <source>
        <strain evidence="5">JCM 17664</strain>
    </source>
</reference>
<dbReference type="Proteomes" id="UP001501207">
    <property type="component" value="Unassembled WGS sequence"/>
</dbReference>
<gene>
    <name evidence="4" type="ORF">GCM10023143_01590</name>
</gene>
<evidence type="ECO:0000259" key="1">
    <source>
        <dbReference type="Pfam" id="PF16323"/>
    </source>
</evidence>
<proteinExistence type="predicted"/>
<dbReference type="Pfam" id="PF16391">
    <property type="entry name" value="DUF5000"/>
    <property type="match status" value="1"/>
</dbReference>
<protein>
    <submittedName>
        <fullName evidence="4">DUF4959 domain-containing protein</fullName>
    </submittedName>
</protein>
<evidence type="ECO:0000313" key="5">
    <source>
        <dbReference type="Proteomes" id="UP001501207"/>
    </source>
</evidence>
<evidence type="ECO:0000259" key="2">
    <source>
        <dbReference type="Pfam" id="PF16391"/>
    </source>
</evidence>
<accession>A0ABP8FCW2</accession>
<dbReference type="Pfam" id="PF16323">
    <property type="entry name" value="DUF4959"/>
    <property type="match status" value="1"/>
</dbReference>
<feature type="domain" description="DUF5000" evidence="2">
    <location>
        <begin position="246"/>
        <end position="392"/>
    </location>
</feature>
<feature type="domain" description="DUF4959" evidence="1">
    <location>
        <begin position="15"/>
        <end position="119"/>
    </location>
</feature>
<organism evidence="4 5">
    <name type="scientific">Compostibacter hankyongensis</name>
    <dbReference type="NCBI Taxonomy" id="1007089"/>
    <lineage>
        <taxon>Bacteria</taxon>
        <taxon>Pseudomonadati</taxon>
        <taxon>Bacteroidota</taxon>
        <taxon>Chitinophagia</taxon>
        <taxon>Chitinophagales</taxon>
        <taxon>Chitinophagaceae</taxon>
        <taxon>Compostibacter</taxon>
    </lineage>
</organism>
<sequence>MYKYLLPACLLLLAACGKKDEKLPFNKDDHAPAPVTNVRVEALPGGARITYDRPNDENLLYVKAEYAIRDDLQREVKASYYKNNLIIDGLPDTSVYEIRLYTVSRGEHASDPVIVSVRPKTPPVIKVYKTLRMEGTYGGIRVYFENESEADVVLTVLAADSIGDLVPAETYYTKRPEGTFAARGFNTDKRKFAVFVRDRWDNHSDTLYADLAPLPEKMLDKTKFKEVHLDKDTYAQHAGGKFTALWDNSWNNGSFFHTPPGSGLPQWFTFDLGAKYDLSRFKFYHRRGAGQGATDGAYTGADPMVFEIWGSNDPNPDGTWDSWIKLGEFHSVKPSGSPEGTVTNEDFQFAVVDGEDFDFPPNTPPVRYLRWKTLKVWGALDHHYISELTFWGDDDITNNP</sequence>
<comment type="caution">
    <text evidence="4">The sequence shown here is derived from an EMBL/GenBank/DDBJ whole genome shotgun (WGS) entry which is preliminary data.</text>
</comment>
<evidence type="ECO:0000313" key="4">
    <source>
        <dbReference type="EMBL" id="GAA4300547.1"/>
    </source>
</evidence>
<dbReference type="InterPro" id="IPR033431">
    <property type="entry name" value="DUF5126"/>
</dbReference>
<dbReference type="Pfam" id="PF17166">
    <property type="entry name" value="DUF5126"/>
    <property type="match status" value="1"/>
</dbReference>
<evidence type="ECO:0000259" key="3">
    <source>
        <dbReference type="Pfam" id="PF17166"/>
    </source>
</evidence>